<protein>
    <submittedName>
        <fullName evidence="2">Uncharacterized protein LOC105138367</fullName>
    </submittedName>
</protein>
<organism evidence="2">
    <name type="scientific">Rhizophora mucronata</name>
    <name type="common">Asiatic mangrove</name>
    <dbReference type="NCBI Taxonomy" id="61149"/>
    <lineage>
        <taxon>Eukaryota</taxon>
        <taxon>Viridiplantae</taxon>
        <taxon>Streptophyta</taxon>
        <taxon>Embryophyta</taxon>
        <taxon>Tracheophyta</taxon>
        <taxon>Spermatophyta</taxon>
        <taxon>Magnoliopsida</taxon>
        <taxon>eudicotyledons</taxon>
        <taxon>Gunneridae</taxon>
        <taxon>Pentapetalae</taxon>
        <taxon>rosids</taxon>
        <taxon>fabids</taxon>
        <taxon>Malpighiales</taxon>
        <taxon>Rhizophoraceae</taxon>
        <taxon>Rhizophora</taxon>
    </lineage>
</organism>
<feature type="compositionally biased region" description="Polar residues" evidence="1">
    <location>
        <begin position="90"/>
        <end position="101"/>
    </location>
</feature>
<feature type="compositionally biased region" description="Basic and acidic residues" evidence="1">
    <location>
        <begin position="20"/>
        <end position="34"/>
    </location>
</feature>
<accession>A0A2P2JC40</accession>
<evidence type="ECO:0000313" key="2">
    <source>
        <dbReference type="EMBL" id="MBW91013.1"/>
    </source>
</evidence>
<proteinExistence type="predicted"/>
<reference evidence="2" key="1">
    <citation type="submission" date="2018-02" db="EMBL/GenBank/DDBJ databases">
        <title>Rhizophora mucronata_Transcriptome.</title>
        <authorList>
            <person name="Meera S.P."/>
            <person name="Sreeshan A."/>
            <person name="Augustine A."/>
        </authorList>
    </citation>
    <scope>NUCLEOTIDE SEQUENCE</scope>
    <source>
        <tissue evidence="2">Leaf</tissue>
    </source>
</reference>
<dbReference type="PANTHER" id="PTHR13582:SF0">
    <property type="entry name" value="M-PHASE PHOSPHOPROTEIN 6"/>
    <property type="match status" value="1"/>
</dbReference>
<feature type="region of interest" description="Disordered" evidence="1">
    <location>
        <begin position="79"/>
        <end position="183"/>
    </location>
</feature>
<feature type="compositionally biased region" description="Polar residues" evidence="1">
    <location>
        <begin position="110"/>
        <end position="120"/>
    </location>
</feature>
<feature type="region of interest" description="Disordered" evidence="1">
    <location>
        <begin position="17"/>
        <end position="39"/>
    </location>
</feature>
<dbReference type="Pfam" id="PF10175">
    <property type="entry name" value="MPP6"/>
    <property type="match status" value="1"/>
</dbReference>
<dbReference type="InterPro" id="IPR019324">
    <property type="entry name" value="MPP6"/>
</dbReference>
<feature type="compositionally biased region" description="Polar residues" evidence="1">
    <location>
        <begin position="153"/>
        <end position="162"/>
    </location>
</feature>
<dbReference type="AlphaFoldDB" id="A0A2P2JC40"/>
<dbReference type="EMBL" id="GGEC01010530">
    <property type="protein sequence ID" value="MBW91013.1"/>
    <property type="molecule type" value="Transcribed_RNA"/>
</dbReference>
<sequence>MAKRELSSTLRNLKFMQRAVQREGKRNKEEEDVKPVGNFSSSDIRKCVVIMEGDPHPGAAIGRMSFGSFNPSVDKLNEEVADLRSPEPSGGNTTISSSQSGDMPLRDNRSSLNGTENSNSAKRKQEINGDLKRKQTETEDQNKLAKVVRDRSVSSPYSSEGSFKQPKREKLDWNVLIPKRQNK</sequence>
<dbReference type="GO" id="GO:0000460">
    <property type="term" value="P:maturation of 5.8S rRNA"/>
    <property type="evidence" value="ECO:0007669"/>
    <property type="project" value="TreeGrafter"/>
</dbReference>
<name>A0A2P2JC40_RHIMU</name>
<evidence type="ECO:0000256" key="1">
    <source>
        <dbReference type="SAM" id="MobiDB-lite"/>
    </source>
</evidence>
<feature type="compositionally biased region" description="Basic and acidic residues" evidence="1">
    <location>
        <begin position="123"/>
        <end position="152"/>
    </location>
</feature>
<dbReference type="PANTHER" id="PTHR13582">
    <property type="entry name" value="M-PHASE PHOSPHOPROTEIN 6"/>
    <property type="match status" value="1"/>
</dbReference>